<proteinExistence type="predicted"/>
<name>A0A2N8RH88_STUST</name>
<evidence type="ECO:0000313" key="1">
    <source>
        <dbReference type="EMBL" id="PNF60439.1"/>
    </source>
</evidence>
<dbReference type="AlphaFoldDB" id="A0A2N8RH88"/>
<evidence type="ECO:0000313" key="2">
    <source>
        <dbReference type="Proteomes" id="UP000236003"/>
    </source>
</evidence>
<dbReference type="Proteomes" id="UP000236003">
    <property type="component" value="Unassembled WGS sequence"/>
</dbReference>
<organism evidence="1 2">
    <name type="scientific">Stutzerimonas stutzeri</name>
    <name type="common">Pseudomonas stutzeri</name>
    <dbReference type="NCBI Taxonomy" id="316"/>
    <lineage>
        <taxon>Bacteria</taxon>
        <taxon>Pseudomonadati</taxon>
        <taxon>Pseudomonadota</taxon>
        <taxon>Gammaproteobacteria</taxon>
        <taxon>Pseudomonadales</taxon>
        <taxon>Pseudomonadaceae</taxon>
        <taxon>Stutzerimonas</taxon>
    </lineage>
</organism>
<gene>
    <name evidence="1" type="ORF">CXK99_06985</name>
</gene>
<reference evidence="1 2" key="1">
    <citation type="submission" date="2018-01" db="EMBL/GenBank/DDBJ databases">
        <title>Denitrification phenotypes of diverse strains of Pseudomonas stutzeri.</title>
        <authorList>
            <person name="Milligan D.A."/>
            <person name="Bergaust L."/>
            <person name="Bakken L.R."/>
            <person name="Frostegard A."/>
        </authorList>
    </citation>
    <scope>NUCLEOTIDE SEQUENCE [LARGE SCALE GENOMIC DNA]</scope>
    <source>
        <strain evidence="1 2">CCUG 44592</strain>
    </source>
</reference>
<accession>A0A2N8RH88</accession>
<sequence length="84" mass="9495">MTFTKNGPFLNYYFVQNMQNERYPYGCCGPFADQAEAELAMERIGKTFPSAELRLGQGGIDLDRDDLLVEDQNKAREKLAQLAA</sequence>
<dbReference type="RefSeq" id="WP_102820163.1">
    <property type="nucleotide sequence ID" value="NZ_JAMOHR010000004.1"/>
</dbReference>
<comment type="caution">
    <text evidence="1">The sequence shown here is derived from an EMBL/GenBank/DDBJ whole genome shotgun (WGS) entry which is preliminary data.</text>
</comment>
<dbReference type="EMBL" id="POUM01000004">
    <property type="protein sequence ID" value="PNF60439.1"/>
    <property type="molecule type" value="Genomic_DNA"/>
</dbReference>
<protein>
    <submittedName>
        <fullName evidence="1">Uncharacterized protein</fullName>
    </submittedName>
</protein>